<keyword evidence="2" id="KW-1185">Reference proteome</keyword>
<sequence>MKKEDIFKLKSAAEVLDNLVFYTKLMTLFENTESVTKKEATEALNFYREKSLENMTEFGSDNATN</sequence>
<dbReference type="EMBL" id="JBHSSL010000042">
    <property type="protein sequence ID" value="MFC6170481.1"/>
    <property type="molecule type" value="Genomic_DNA"/>
</dbReference>
<comment type="caution">
    <text evidence="1">The sequence shown here is derived from an EMBL/GenBank/DDBJ whole genome shotgun (WGS) entry which is preliminary data.</text>
</comment>
<name>A0ABW1REG0_9LACO</name>
<dbReference type="Proteomes" id="UP001596289">
    <property type="component" value="Unassembled WGS sequence"/>
</dbReference>
<gene>
    <name evidence="1" type="ORF">ACFQGP_07815</name>
</gene>
<reference evidence="2" key="1">
    <citation type="journal article" date="2019" name="Int. J. Syst. Evol. Microbiol.">
        <title>The Global Catalogue of Microorganisms (GCM) 10K type strain sequencing project: providing services to taxonomists for standard genome sequencing and annotation.</title>
        <authorList>
            <consortium name="The Broad Institute Genomics Platform"/>
            <consortium name="The Broad Institute Genome Sequencing Center for Infectious Disease"/>
            <person name="Wu L."/>
            <person name="Ma J."/>
        </authorList>
    </citation>
    <scope>NUCLEOTIDE SEQUENCE [LARGE SCALE GENOMIC DNA]</scope>
    <source>
        <strain evidence="2">CCM 8904</strain>
    </source>
</reference>
<proteinExistence type="predicted"/>
<dbReference type="RefSeq" id="WP_125552544.1">
    <property type="nucleotide sequence ID" value="NZ_JBHSSL010000042.1"/>
</dbReference>
<accession>A0ABW1REG0</accession>
<evidence type="ECO:0000313" key="1">
    <source>
        <dbReference type="EMBL" id="MFC6170481.1"/>
    </source>
</evidence>
<organism evidence="1 2">
    <name type="scientific">Loigolactobacillus jiayinensis</name>
    <dbReference type="NCBI Taxonomy" id="2486016"/>
    <lineage>
        <taxon>Bacteria</taxon>
        <taxon>Bacillati</taxon>
        <taxon>Bacillota</taxon>
        <taxon>Bacilli</taxon>
        <taxon>Lactobacillales</taxon>
        <taxon>Lactobacillaceae</taxon>
        <taxon>Loigolactobacillus</taxon>
    </lineage>
</organism>
<protein>
    <submittedName>
        <fullName evidence="1">Uncharacterized protein</fullName>
    </submittedName>
</protein>
<evidence type="ECO:0000313" key="2">
    <source>
        <dbReference type="Proteomes" id="UP001596289"/>
    </source>
</evidence>